<dbReference type="InterPro" id="IPR028244">
    <property type="entry name" value="T6SS_Rhs_Vgr_dom"/>
</dbReference>
<keyword evidence="9" id="KW-1185">Reference proteome</keyword>
<dbReference type="Pfam" id="PF13296">
    <property type="entry name" value="T6SS_Vgr"/>
    <property type="match status" value="1"/>
</dbReference>
<organism evidence="8 9">
    <name type="scientific">Paraburkholderia domus</name>
    <dbReference type="NCBI Taxonomy" id="2793075"/>
    <lineage>
        <taxon>Bacteria</taxon>
        <taxon>Pseudomonadati</taxon>
        <taxon>Pseudomonadota</taxon>
        <taxon>Betaproteobacteria</taxon>
        <taxon>Burkholderiales</taxon>
        <taxon>Burkholderiaceae</taxon>
        <taxon>Paraburkholderia</taxon>
    </lineage>
</organism>
<dbReference type="InterPro" id="IPR017847">
    <property type="entry name" value="T6SS_RhsGE_Vgr_subset"/>
</dbReference>
<dbReference type="Pfam" id="PF05954">
    <property type="entry name" value="Phage_GPD"/>
    <property type="match status" value="1"/>
</dbReference>
<evidence type="ECO:0000313" key="9">
    <source>
        <dbReference type="Proteomes" id="UP000675121"/>
    </source>
</evidence>
<accession>A0A9N8N1A1</accession>
<dbReference type="InterPro" id="IPR006533">
    <property type="entry name" value="T6SS_Vgr_RhsGE"/>
</dbReference>
<keyword evidence="4" id="KW-0175">Coiled coil</keyword>
<dbReference type="Gene3D" id="3.55.50.10">
    <property type="entry name" value="Baseplate protein-like domains"/>
    <property type="match status" value="1"/>
</dbReference>
<dbReference type="SUPFAM" id="SSF69279">
    <property type="entry name" value="Phage tail proteins"/>
    <property type="match status" value="2"/>
</dbReference>
<dbReference type="Gene3D" id="2.40.50.230">
    <property type="entry name" value="Gp5 N-terminal domain"/>
    <property type="match status" value="1"/>
</dbReference>
<evidence type="ECO:0000259" key="7">
    <source>
        <dbReference type="Pfam" id="PF13296"/>
    </source>
</evidence>
<dbReference type="SUPFAM" id="SSF69255">
    <property type="entry name" value="gp5 N-terminal domain-like"/>
    <property type="match status" value="1"/>
</dbReference>
<dbReference type="Pfam" id="PF04717">
    <property type="entry name" value="Phage_base_V"/>
    <property type="match status" value="1"/>
</dbReference>
<comment type="similarity">
    <text evidence="2">Belongs to the VgrG protein family.</text>
</comment>
<evidence type="ECO:0000256" key="1">
    <source>
        <dbReference type="ARBA" id="ARBA00004613"/>
    </source>
</evidence>
<sequence>MFNPLQSRTLSISGAALPTWAGGPVLTPTRLSGTEKLGKLYEYVVEVMTVESETFRVWQAKELVSTEALVGKELAISVEYEGKGTFMPGLPGGMGSANIGAGTREITGLITGVRCTGADDRHAYYELTVRPWLWLATLNRENRIFQNQNVVEITESILKEKRYPFRYDLRLAAPGFRGIYPKRDYVRQCWESDFQFLSRLWREWGLYFFMDGATLVLCDSPGSHKRHGPAYETIAYHAPGGKRIDEEHIHKLAVSRELTAGAVTLTDYDYTRSRANLGASVDDASDMTFANAEHYGWGDYSQPLASTMGLSGDANNVQREAEHLARVRLDGERCRSLRARGKGNLRGLATGCTFHLENHPVKQANAEYLVVSTTIDIRNVDETSRPSGAGAQYQCETDFVLQPANTFFKNRLKKRPRCAGETAIVVGPSDQPMWVDGYARVKVQFIWDRLGNNDQNSSIWLRVSSPWQGNGYGTIYLPRIGQEITVSYHDDDADRPYVSDRMVNQMNQPPWTLPGNQALSGTRTQEINGAMSNSFVADDTTGKPQVQVTSDYAQSRLVLGYNTRIVGNAGRKEARGEGVELATDAEAVMRAGRGMLLTTEARAGATAPVKDMGETVQRLTQAREQHEDLAKLAQQHKAQQTRADQNDATRAIKSQNDAIRGEAKTSGKPFPQLARPDMVFASAAGFGFTAAESTHLASQQDLAITTGRDVSISSGRSFLAAVKGAVSIFAYRLGMKLIAAQGKLEMQAQSDAMELTALKDVTITSTDGKIIVNAAKEIWIGAGGSYMQINGSGIINGSRGPILEKCASWDVPGPDSMRMPLPLLPASATTSGRYHEQFHLLDDDGVTLLPYTLYEIESESGKKWSGYSDAQGLTQHVYTDEPESLSLTIYKVVSDDDSTQKD</sequence>
<dbReference type="InterPro" id="IPR006531">
    <property type="entry name" value="Gp5/Vgr_OB"/>
</dbReference>
<dbReference type="GO" id="GO:0005576">
    <property type="term" value="C:extracellular region"/>
    <property type="evidence" value="ECO:0007669"/>
    <property type="project" value="UniProtKB-SubCell"/>
</dbReference>
<dbReference type="PANTHER" id="PTHR32305:SF15">
    <property type="entry name" value="PROTEIN RHSA-RELATED"/>
    <property type="match status" value="1"/>
</dbReference>
<evidence type="ECO:0000259" key="5">
    <source>
        <dbReference type="Pfam" id="PF04717"/>
    </source>
</evidence>
<evidence type="ECO:0000256" key="2">
    <source>
        <dbReference type="ARBA" id="ARBA00005558"/>
    </source>
</evidence>
<evidence type="ECO:0000313" key="8">
    <source>
        <dbReference type="EMBL" id="CAE6934691.1"/>
    </source>
</evidence>
<keyword evidence="3" id="KW-0964">Secreted</keyword>
<dbReference type="Gene3D" id="4.10.220.110">
    <property type="match status" value="1"/>
</dbReference>
<dbReference type="InterPro" id="IPR050708">
    <property type="entry name" value="T6SS_VgrG/RHS"/>
</dbReference>
<dbReference type="Pfam" id="PF10106">
    <property type="entry name" value="DUF2345"/>
    <property type="match status" value="1"/>
</dbReference>
<dbReference type="RefSeq" id="WP_211619416.1">
    <property type="nucleotide sequence ID" value="NZ_CAJNAS010000016.1"/>
</dbReference>
<dbReference type="SUPFAM" id="SSF69349">
    <property type="entry name" value="Phage fibre proteins"/>
    <property type="match status" value="1"/>
</dbReference>
<evidence type="ECO:0008006" key="10">
    <source>
        <dbReference type="Google" id="ProtNLM"/>
    </source>
</evidence>
<feature type="coiled-coil region" evidence="4">
    <location>
        <begin position="609"/>
        <end position="639"/>
    </location>
</feature>
<comment type="caution">
    <text evidence="8">The sequence shown here is derived from an EMBL/GenBank/DDBJ whole genome shotgun (WGS) entry which is preliminary data.</text>
</comment>
<evidence type="ECO:0000256" key="4">
    <source>
        <dbReference type="SAM" id="Coils"/>
    </source>
</evidence>
<dbReference type="EMBL" id="CAJNAS010000016">
    <property type="protein sequence ID" value="CAE6934691.1"/>
    <property type="molecule type" value="Genomic_DNA"/>
</dbReference>
<proteinExistence type="inferred from homology"/>
<dbReference type="Gene3D" id="2.30.110.50">
    <property type="match status" value="1"/>
</dbReference>
<gene>
    <name evidence="8" type="ORF">R70211_05319</name>
</gene>
<dbReference type="InterPro" id="IPR037026">
    <property type="entry name" value="Vgr_OB-fold_dom_sf"/>
</dbReference>
<dbReference type="NCBIfam" id="TIGR01646">
    <property type="entry name" value="vgr_GE"/>
    <property type="match status" value="1"/>
</dbReference>
<dbReference type="PANTHER" id="PTHR32305">
    <property type="match status" value="1"/>
</dbReference>
<dbReference type="NCBIfam" id="TIGR03361">
    <property type="entry name" value="VI_Rhs_Vgr"/>
    <property type="match status" value="1"/>
</dbReference>
<dbReference type="AlphaFoldDB" id="A0A9N8N1A1"/>
<protein>
    <recommendedName>
        <fullName evidence="10">Type VI secretion system tip protein VgrG</fullName>
    </recommendedName>
</protein>
<evidence type="ECO:0000256" key="3">
    <source>
        <dbReference type="ARBA" id="ARBA00022525"/>
    </source>
</evidence>
<feature type="domain" description="DUF2345" evidence="6">
    <location>
        <begin position="666"/>
        <end position="815"/>
    </location>
</feature>
<comment type="subcellular location">
    <subcellularLocation>
        <location evidence="1">Secreted</location>
    </subcellularLocation>
</comment>
<reference evidence="8" key="1">
    <citation type="submission" date="2021-02" db="EMBL/GenBank/DDBJ databases">
        <authorList>
            <person name="Vanwijnsberghe S."/>
        </authorList>
    </citation>
    <scope>NUCLEOTIDE SEQUENCE</scope>
    <source>
        <strain evidence="8">R-70211</strain>
    </source>
</reference>
<name>A0A9N8N1A1_9BURK</name>
<feature type="domain" description="Putative type VI secretion system Rhs element associated Vgr" evidence="7">
    <location>
        <begin position="525"/>
        <end position="633"/>
    </location>
</feature>
<evidence type="ECO:0000259" key="6">
    <source>
        <dbReference type="Pfam" id="PF10106"/>
    </source>
</evidence>
<dbReference type="InterPro" id="IPR018769">
    <property type="entry name" value="VgrG2_DUF2345"/>
</dbReference>
<dbReference type="Proteomes" id="UP000675121">
    <property type="component" value="Unassembled WGS sequence"/>
</dbReference>
<feature type="domain" description="Gp5/Type VI secretion system Vgr protein OB-fold" evidence="5">
    <location>
        <begin position="437"/>
        <end position="498"/>
    </location>
</feature>